<dbReference type="InterPro" id="IPR032675">
    <property type="entry name" value="LRR_dom_sf"/>
</dbReference>
<dbReference type="FunFam" id="1.10.510.10:FF:000146">
    <property type="entry name" value="LRR receptor-like serine/threonine-protein kinase IOS1"/>
    <property type="match status" value="1"/>
</dbReference>
<accession>A0A8B9AJ10</accession>
<dbReference type="OrthoDB" id="2017114at2759"/>
<keyword evidence="9" id="KW-0677">Repeat</keyword>
<evidence type="ECO:0000256" key="13">
    <source>
        <dbReference type="ARBA" id="ARBA00022989"/>
    </source>
</evidence>
<reference evidence="23" key="2">
    <citation type="submission" date="2025-08" db="UniProtKB">
        <authorList>
            <consortium name="RefSeq"/>
        </authorList>
    </citation>
    <scope>IDENTIFICATION</scope>
    <source>
        <tissue evidence="23">Young leaves</tissue>
    </source>
</reference>
<keyword evidence="10 18" id="KW-0547">Nucleotide-binding</keyword>
<dbReference type="Gene3D" id="3.30.200.20">
    <property type="entry name" value="Phosphorylase Kinase, domain 1"/>
    <property type="match status" value="1"/>
</dbReference>
<dbReference type="InterPro" id="IPR008271">
    <property type="entry name" value="Ser/Thr_kinase_AS"/>
</dbReference>
<evidence type="ECO:0000256" key="17">
    <source>
        <dbReference type="ARBA" id="ARBA00048679"/>
    </source>
</evidence>
<dbReference type="PROSITE" id="PS00108">
    <property type="entry name" value="PROTEIN_KINASE_ST"/>
    <property type="match status" value="1"/>
</dbReference>
<dbReference type="PROSITE" id="PS50011">
    <property type="entry name" value="PROTEIN_KINASE_DOM"/>
    <property type="match status" value="1"/>
</dbReference>
<dbReference type="GO" id="GO:0005886">
    <property type="term" value="C:plasma membrane"/>
    <property type="evidence" value="ECO:0007669"/>
    <property type="project" value="UniProtKB-SubCell"/>
</dbReference>
<sequence length="897" mass="99385">MAMIGFFLALGLSAAVPVRGQQPGFISIDCGIAENFSYNNSLTGLLYVSDAQFVETGENHNISNDFQTSSLPVQNWNLRSFPNGTRNCYTLKNIQKGNKYMIRAGFMYGNYDGQNREPQFDIYAGVNHWATMNINNASSIYGTEITVVASVNFIFVCLVDTGFGPPFISTLELRPLGNDLYKSLNESSYFHNILRYDMGSTANRSTRYPDDVYDRMWFATAFNPAWTSLNSSANINHQPNDGFEVPSMVMRTAAAPKDDGSSLQILGAAQDENSPSKYHIFLYFAEIELLRNQSRIFDIYLNGNLWVDAFSPRYLETDNIFTEEPLSFERYNITISEAAESTLPPILNAIEIYEVKQSGMETDGGDVDAIMEVKASYQVKKNWMGDPCVPTNFTWHGLNCSSSGSEPPRIISLNLAHSGLTGEIAAALGNLESLRNLDLSGNNLSGPVPDALGELPYLEFLNLSSNQLTGSIPRSLQERSKNGSLKLSIENNPDLCYASDSCERHRKISVPIIIVLSAVPVVLLVVAISAWMIRRKQQELATVSTGKPERELCSSGLVKDNNGPFQLESQQFIYKDLVRITKNFERAIGKGGFGTVYYGELGDGTQVAVKLRSQSSMQGTKEFLAEAQLLTRVHHRNLVSLVGYCKDENSLALVYEYMAQGSLQEHLAGKTSKPGALHWIERLRIALEAAQGLEYLHKGCRPPIIHRDVKTTNILLSHGREAKIADFGLSKVFQSDTLTHVSTAIVGTPGYVDPEYYYTYQLNEKSDVFSFGVVLLELITGQAALPKIPDRGHIIQWVRPWLARGDIGNVVDKRMEGQYDTNSVWKAAEIAMQCTLPTAIQRPTMSDVVMQLKDCLSLELACERTEILCMDGLNISYGDSAEGDAEVMKATLGPSAR</sequence>
<dbReference type="InterPro" id="IPR017441">
    <property type="entry name" value="Protein_kinase_ATP_BS"/>
</dbReference>
<evidence type="ECO:0000256" key="16">
    <source>
        <dbReference type="ARBA" id="ARBA00047899"/>
    </source>
</evidence>
<dbReference type="PRINTS" id="PR00019">
    <property type="entry name" value="LEURICHRPT"/>
</dbReference>
<keyword evidence="5" id="KW-0433">Leucine-rich repeat</keyword>
<evidence type="ECO:0000256" key="18">
    <source>
        <dbReference type="PROSITE-ProRule" id="PRU10141"/>
    </source>
</evidence>
<evidence type="ECO:0000313" key="22">
    <source>
        <dbReference type="Proteomes" id="UP000228380"/>
    </source>
</evidence>
<dbReference type="Proteomes" id="UP000228380">
    <property type="component" value="Chromosome 9"/>
</dbReference>
<comment type="subcellular location">
    <subcellularLocation>
        <location evidence="1">Cell membrane</location>
        <topology evidence="1">Single-pass membrane protein</topology>
    </subcellularLocation>
</comment>
<dbReference type="InterPro" id="IPR000719">
    <property type="entry name" value="Prot_kinase_dom"/>
</dbReference>
<keyword evidence="14 19" id="KW-0472">Membrane</keyword>
<dbReference type="EC" id="2.7.11.1" evidence="2"/>
<evidence type="ECO:0000256" key="15">
    <source>
        <dbReference type="ARBA" id="ARBA00023170"/>
    </source>
</evidence>
<comment type="catalytic activity">
    <reaction evidence="16">
        <text>L-threonyl-[protein] + ATP = O-phospho-L-threonyl-[protein] + ADP + H(+)</text>
        <dbReference type="Rhea" id="RHEA:46608"/>
        <dbReference type="Rhea" id="RHEA-COMP:11060"/>
        <dbReference type="Rhea" id="RHEA-COMP:11605"/>
        <dbReference type="ChEBI" id="CHEBI:15378"/>
        <dbReference type="ChEBI" id="CHEBI:30013"/>
        <dbReference type="ChEBI" id="CHEBI:30616"/>
        <dbReference type="ChEBI" id="CHEBI:61977"/>
        <dbReference type="ChEBI" id="CHEBI:456216"/>
        <dbReference type="EC" id="2.7.11.1"/>
    </reaction>
</comment>
<evidence type="ECO:0000256" key="4">
    <source>
        <dbReference type="ARBA" id="ARBA00022553"/>
    </source>
</evidence>
<keyword evidence="7 19" id="KW-0812">Transmembrane</keyword>
<evidence type="ECO:0000256" key="6">
    <source>
        <dbReference type="ARBA" id="ARBA00022679"/>
    </source>
</evidence>
<keyword evidence="8 20" id="KW-0732">Signal</keyword>
<dbReference type="AlphaFoldDB" id="A0A8B9AJ10"/>
<dbReference type="CDD" id="cd14066">
    <property type="entry name" value="STKc_IRAK"/>
    <property type="match status" value="1"/>
</dbReference>
<protein>
    <recommendedName>
        <fullName evidence="2">non-specific serine/threonine protein kinase</fullName>
        <ecNumber evidence="2">2.7.11.1</ecNumber>
    </recommendedName>
</protein>
<evidence type="ECO:0000256" key="11">
    <source>
        <dbReference type="ARBA" id="ARBA00022777"/>
    </source>
</evidence>
<dbReference type="Pfam" id="PF13855">
    <property type="entry name" value="LRR_8"/>
    <property type="match status" value="1"/>
</dbReference>
<dbReference type="FunFam" id="3.30.200.20:FF:000394">
    <property type="entry name" value="Leucine-rich repeat receptor-like protein kinase"/>
    <property type="match status" value="1"/>
</dbReference>
<keyword evidence="22" id="KW-1185">Reference proteome</keyword>
<keyword evidence="6" id="KW-0808">Transferase</keyword>
<dbReference type="RefSeq" id="XP_038986305.1">
    <property type="nucleotide sequence ID" value="XM_039130377.1"/>
</dbReference>
<dbReference type="GeneID" id="103710217"/>
<evidence type="ECO:0000256" key="2">
    <source>
        <dbReference type="ARBA" id="ARBA00012513"/>
    </source>
</evidence>
<dbReference type="SMART" id="SM00220">
    <property type="entry name" value="S_TKc"/>
    <property type="match status" value="1"/>
</dbReference>
<evidence type="ECO:0000259" key="21">
    <source>
        <dbReference type="PROSITE" id="PS50011"/>
    </source>
</evidence>
<keyword evidence="3" id="KW-0723">Serine/threonine-protein kinase</keyword>
<feature type="domain" description="Protein kinase" evidence="21">
    <location>
        <begin position="582"/>
        <end position="856"/>
    </location>
</feature>
<dbReference type="FunFam" id="3.80.10.10:FF:000129">
    <property type="entry name" value="Leucine-rich repeat receptor-like kinase"/>
    <property type="match status" value="1"/>
</dbReference>
<evidence type="ECO:0000256" key="20">
    <source>
        <dbReference type="SAM" id="SignalP"/>
    </source>
</evidence>
<reference evidence="22" key="1">
    <citation type="journal article" date="2019" name="Nat. Commun.">
        <title>Genome-wide association mapping of date palm fruit traits.</title>
        <authorList>
            <person name="Hazzouri K.M."/>
            <person name="Gros-Balthazard M."/>
            <person name="Flowers J.M."/>
            <person name="Copetti D."/>
            <person name="Lemansour A."/>
            <person name="Lebrun M."/>
            <person name="Masmoudi K."/>
            <person name="Ferrand S."/>
            <person name="Dhar M.I."/>
            <person name="Fresquez Z.A."/>
            <person name="Rosas U."/>
            <person name="Zhang J."/>
            <person name="Talag J."/>
            <person name="Lee S."/>
            <person name="Kudrna D."/>
            <person name="Powell R.F."/>
            <person name="Leitch I.J."/>
            <person name="Krueger R.R."/>
            <person name="Wing R.A."/>
            <person name="Amiri K.M.A."/>
            <person name="Purugganan M.D."/>
        </authorList>
    </citation>
    <scope>NUCLEOTIDE SEQUENCE [LARGE SCALE GENOMIC DNA]</scope>
    <source>
        <strain evidence="22">cv. Khalas</strain>
    </source>
</reference>
<dbReference type="PROSITE" id="PS00107">
    <property type="entry name" value="PROTEIN_KINASE_ATP"/>
    <property type="match status" value="1"/>
</dbReference>
<keyword evidence="4" id="KW-0597">Phosphoprotein</keyword>
<organism evidence="22 23">
    <name type="scientific">Phoenix dactylifera</name>
    <name type="common">Date palm</name>
    <dbReference type="NCBI Taxonomy" id="42345"/>
    <lineage>
        <taxon>Eukaryota</taxon>
        <taxon>Viridiplantae</taxon>
        <taxon>Streptophyta</taxon>
        <taxon>Embryophyta</taxon>
        <taxon>Tracheophyta</taxon>
        <taxon>Spermatophyta</taxon>
        <taxon>Magnoliopsida</taxon>
        <taxon>Liliopsida</taxon>
        <taxon>Arecaceae</taxon>
        <taxon>Coryphoideae</taxon>
        <taxon>Phoeniceae</taxon>
        <taxon>Phoenix</taxon>
    </lineage>
</organism>
<dbReference type="Gene3D" id="1.10.510.10">
    <property type="entry name" value="Transferase(Phosphotransferase) domain 1"/>
    <property type="match status" value="1"/>
</dbReference>
<evidence type="ECO:0000256" key="12">
    <source>
        <dbReference type="ARBA" id="ARBA00022840"/>
    </source>
</evidence>
<dbReference type="Gene3D" id="2.60.120.430">
    <property type="entry name" value="Galactose-binding lectin"/>
    <property type="match status" value="1"/>
</dbReference>
<name>A0A8B9AJ10_PHODC</name>
<dbReference type="PANTHER" id="PTHR45631">
    <property type="entry name" value="OS07G0107800 PROTEIN-RELATED"/>
    <property type="match status" value="1"/>
</dbReference>
<dbReference type="Gene3D" id="3.80.10.10">
    <property type="entry name" value="Ribonuclease Inhibitor"/>
    <property type="match status" value="1"/>
</dbReference>
<proteinExistence type="predicted"/>
<feature type="chain" id="PRO_5034459641" description="non-specific serine/threonine protein kinase" evidence="20">
    <location>
        <begin position="21"/>
        <end position="897"/>
    </location>
</feature>
<evidence type="ECO:0000256" key="8">
    <source>
        <dbReference type="ARBA" id="ARBA00022729"/>
    </source>
</evidence>
<evidence type="ECO:0000256" key="3">
    <source>
        <dbReference type="ARBA" id="ARBA00022527"/>
    </source>
</evidence>
<evidence type="ECO:0000256" key="5">
    <source>
        <dbReference type="ARBA" id="ARBA00022614"/>
    </source>
</evidence>
<evidence type="ECO:0000256" key="7">
    <source>
        <dbReference type="ARBA" id="ARBA00022692"/>
    </source>
</evidence>
<dbReference type="InterPro" id="IPR011009">
    <property type="entry name" value="Kinase-like_dom_sf"/>
</dbReference>
<evidence type="ECO:0000313" key="23">
    <source>
        <dbReference type="RefSeq" id="XP_038986305.1"/>
    </source>
</evidence>
<dbReference type="InterPro" id="IPR001245">
    <property type="entry name" value="Ser-Thr/Tyr_kinase_cat_dom"/>
</dbReference>
<evidence type="ECO:0000256" key="10">
    <source>
        <dbReference type="ARBA" id="ARBA00022741"/>
    </source>
</evidence>
<evidence type="ECO:0000256" key="9">
    <source>
        <dbReference type="ARBA" id="ARBA00022737"/>
    </source>
</evidence>
<dbReference type="PANTHER" id="PTHR45631:SF202">
    <property type="entry name" value="SENESCENCE-INDUCED RECEPTOR-LIKE SERINE_THREONINE-PROTEIN KINASE"/>
    <property type="match status" value="1"/>
</dbReference>
<feature type="transmembrane region" description="Helical" evidence="19">
    <location>
        <begin position="508"/>
        <end position="533"/>
    </location>
</feature>
<evidence type="ECO:0000256" key="1">
    <source>
        <dbReference type="ARBA" id="ARBA00004162"/>
    </source>
</evidence>
<dbReference type="SUPFAM" id="SSF56112">
    <property type="entry name" value="Protein kinase-like (PK-like)"/>
    <property type="match status" value="1"/>
</dbReference>
<feature type="signal peptide" evidence="20">
    <location>
        <begin position="1"/>
        <end position="20"/>
    </location>
</feature>
<dbReference type="GO" id="GO:0004674">
    <property type="term" value="F:protein serine/threonine kinase activity"/>
    <property type="evidence" value="ECO:0007669"/>
    <property type="project" value="UniProtKB-KW"/>
</dbReference>
<dbReference type="KEGG" id="pda:103710217"/>
<keyword evidence="13 19" id="KW-1133">Transmembrane helix</keyword>
<dbReference type="InterPro" id="IPR024788">
    <property type="entry name" value="Malectin-like_Carb-bd_dom"/>
</dbReference>
<evidence type="ECO:0000256" key="14">
    <source>
        <dbReference type="ARBA" id="ARBA00023136"/>
    </source>
</evidence>
<keyword evidence="11" id="KW-0418">Kinase</keyword>
<comment type="catalytic activity">
    <reaction evidence="17">
        <text>L-seryl-[protein] + ATP = O-phospho-L-seryl-[protein] + ADP + H(+)</text>
        <dbReference type="Rhea" id="RHEA:17989"/>
        <dbReference type="Rhea" id="RHEA-COMP:9863"/>
        <dbReference type="Rhea" id="RHEA-COMP:11604"/>
        <dbReference type="ChEBI" id="CHEBI:15378"/>
        <dbReference type="ChEBI" id="CHEBI:29999"/>
        <dbReference type="ChEBI" id="CHEBI:30616"/>
        <dbReference type="ChEBI" id="CHEBI:83421"/>
        <dbReference type="ChEBI" id="CHEBI:456216"/>
        <dbReference type="EC" id="2.7.11.1"/>
    </reaction>
</comment>
<dbReference type="Pfam" id="PF07714">
    <property type="entry name" value="PK_Tyr_Ser-Thr"/>
    <property type="match status" value="1"/>
</dbReference>
<keyword evidence="12 18" id="KW-0067">ATP-binding</keyword>
<feature type="binding site" evidence="18">
    <location>
        <position position="610"/>
    </location>
    <ligand>
        <name>ATP</name>
        <dbReference type="ChEBI" id="CHEBI:30616"/>
    </ligand>
</feature>
<keyword evidence="15" id="KW-0675">Receptor</keyword>
<dbReference type="InterPro" id="IPR001611">
    <property type="entry name" value="Leu-rich_rpt"/>
</dbReference>
<dbReference type="Pfam" id="PF12819">
    <property type="entry name" value="Malectin_like"/>
    <property type="match status" value="1"/>
</dbReference>
<gene>
    <name evidence="23" type="primary">LOC103710217</name>
</gene>
<dbReference type="GO" id="GO:0005524">
    <property type="term" value="F:ATP binding"/>
    <property type="evidence" value="ECO:0007669"/>
    <property type="project" value="UniProtKB-UniRule"/>
</dbReference>
<dbReference type="SUPFAM" id="SSF52058">
    <property type="entry name" value="L domain-like"/>
    <property type="match status" value="1"/>
</dbReference>
<evidence type="ECO:0000256" key="19">
    <source>
        <dbReference type="SAM" id="Phobius"/>
    </source>
</evidence>